<feature type="chain" id="PRO_5045723670" evidence="8">
    <location>
        <begin position="24"/>
        <end position="448"/>
    </location>
</feature>
<sequence length="448" mass="50146">MLAPLKCRLLVAALSLASLSLTAAERTLSFSQAEQRLVDVRQVLIQQADIKAREAERKALDDLNLPQVSILVAGIAYEKDVSFTIPFVNERADLDINKSGLRSQVSVIWPLYTGGRTKATQQLASSRLSEAQAEQKILQLQLLKRLSDLYFSNQMMRQVVSVREKTLDTISMHVNRAKRFQEEGLITELGKMQADVAYAEANRELLLAKRQYSDIQAALKNLIETDTFDCLSTKLPVPVALSNSPDWFVSQARSGNPIYQQLAEKLKQTSKLIAIEQGKKRPEFFVAASYDLNRSATPLTEPDWSVGVGMRYNFTTPVNRNASIDSARMRQEQVKLTKEQADADVKLAIESSYRAVQEHLEQFQLLQHDIDLATEHSRLQHRAFEEGLATSLEVTDAQLRLAATEVKALNAAFLYISALAQLTQLTGQPELLVEILPSLAQHDMCSTF</sequence>
<evidence type="ECO:0000256" key="3">
    <source>
        <dbReference type="ARBA" id="ARBA00022448"/>
    </source>
</evidence>
<evidence type="ECO:0000256" key="4">
    <source>
        <dbReference type="ARBA" id="ARBA00022452"/>
    </source>
</evidence>
<reference evidence="9 10" key="1">
    <citation type="submission" date="2023-08" db="EMBL/GenBank/DDBJ databases">
        <authorList>
            <person name="Joshi A."/>
            <person name="Thite S."/>
        </authorList>
    </citation>
    <scope>NUCLEOTIDE SEQUENCE [LARGE SCALE GENOMIC DNA]</scope>
    <source>
        <strain evidence="9 10">AC40</strain>
    </source>
</reference>
<dbReference type="Proteomes" id="UP001231616">
    <property type="component" value="Unassembled WGS sequence"/>
</dbReference>
<name>A0ABT9GXS3_9GAMM</name>
<comment type="similarity">
    <text evidence="2">Belongs to the outer membrane factor (OMF) (TC 1.B.17) family.</text>
</comment>
<keyword evidence="6" id="KW-0472">Membrane</keyword>
<dbReference type="SUPFAM" id="SSF56954">
    <property type="entry name" value="Outer membrane efflux proteins (OEP)"/>
    <property type="match status" value="1"/>
</dbReference>
<evidence type="ECO:0000256" key="2">
    <source>
        <dbReference type="ARBA" id="ARBA00007613"/>
    </source>
</evidence>
<evidence type="ECO:0000256" key="8">
    <source>
        <dbReference type="SAM" id="SignalP"/>
    </source>
</evidence>
<organism evidence="9 10">
    <name type="scientific">Alkalimonas collagenimarina</name>
    <dbReference type="NCBI Taxonomy" id="400390"/>
    <lineage>
        <taxon>Bacteria</taxon>
        <taxon>Pseudomonadati</taxon>
        <taxon>Pseudomonadota</taxon>
        <taxon>Gammaproteobacteria</taxon>
        <taxon>Alkalimonas</taxon>
    </lineage>
</organism>
<dbReference type="InterPro" id="IPR003423">
    <property type="entry name" value="OMP_efflux"/>
</dbReference>
<protein>
    <submittedName>
        <fullName evidence="9">TolC family protein</fullName>
    </submittedName>
</protein>
<dbReference type="Pfam" id="PF02321">
    <property type="entry name" value="OEP"/>
    <property type="match status" value="2"/>
</dbReference>
<accession>A0ABT9GXS3</accession>
<proteinExistence type="inferred from homology"/>
<dbReference type="Gene3D" id="1.20.1600.10">
    <property type="entry name" value="Outer membrane efflux proteins (OEP)"/>
    <property type="match status" value="1"/>
</dbReference>
<dbReference type="PANTHER" id="PTHR30026:SF5">
    <property type="entry name" value="ABC-TYPE EFFLUX SYSTEM SECRETIN COMPONENT"/>
    <property type="match status" value="1"/>
</dbReference>
<comment type="caution">
    <text evidence="9">The sequence shown here is derived from an EMBL/GenBank/DDBJ whole genome shotgun (WGS) entry which is preliminary data.</text>
</comment>
<keyword evidence="7" id="KW-0998">Cell outer membrane</keyword>
<dbReference type="RefSeq" id="WP_305893124.1">
    <property type="nucleotide sequence ID" value="NZ_JAUZVZ010000007.1"/>
</dbReference>
<dbReference type="InterPro" id="IPR051906">
    <property type="entry name" value="TolC-like"/>
</dbReference>
<evidence type="ECO:0000313" key="10">
    <source>
        <dbReference type="Proteomes" id="UP001231616"/>
    </source>
</evidence>
<evidence type="ECO:0000256" key="7">
    <source>
        <dbReference type="ARBA" id="ARBA00023237"/>
    </source>
</evidence>
<keyword evidence="3" id="KW-0813">Transport</keyword>
<evidence type="ECO:0000256" key="1">
    <source>
        <dbReference type="ARBA" id="ARBA00004442"/>
    </source>
</evidence>
<comment type="subcellular location">
    <subcellularLocation>
        <location evidence="1">Cell outer membrane</location>
    </subcellularLocation>
</comment>
<dbReference type="EMBL" id="JAUZVZ010000007">
    <property type="protein sequence ID" value="MDP4535860.1"/>
    <property type="molecule type" value="Genomic_DNA"/>
</dbReference>
<keyword evidence="10" id="KW-1185">Reference proteome</keyword>
<feature type="signal peptide" evidence="8">
    <location>
        <begin position="1"/>
        <end position="23"/>
    </location>
</feature>
<gene>
    <name evidence="9" type="ORF">Q3O60_06655</name>
</gene>
<keyword evidence="4" id="KW-1134">Transmembrane beta strand</keyword>
<keyword evidence="8" id="KW-0732">Signal</keyword>
<dbReference type="PANTHER" id="PTHR30026">
    <property type="entry name" value="OUTER MEMBRANE PROTEIN TOLC"/>
    <property type="match status" value="1"/>
</dbReference>
<keyword evidence="5" id="KW-0812">Transmembrane</keyword>
<evidence type="ECO:0000256" key="6">
    <source>
        <dbReference type="ARBA" id="ARBA00023136"/>
    </source>
</evidence>
<evidence type="ECO:0000256" key="5">
    <source>
        <dbReference type="ARBA" id="ARBA00022692"/>
    </source>
</evidence>
<evidence type="ECO:0000313" key="9">
    <source>
        <dbReference type="EMBL" id="MDP4535860.1"/>
    </source>
</evidence>